<dbReference type="AlphaFoldDB" id="A0A4V5NHR1"/>
<dbReference type="STRING" id="331657.A0A4V5NHR1"/>
<reference evidence="6 7" key="1">
    <citation type="submission" date="2017-03" db="EMBL/GenBank/DDBJ databases">
        <title>Genomes of endolithic fungi from Antarctica.</title>
        <authorList>
            <person name="Coleine C."/>
            <person name="Masonjones S."/>
            <person name="Stajich J.E."/>
        </authorList>
    </citation>
    <scope>NUCLEOTIDE SEQUENCE [LARGE SCALE GENOMIC DNA]</scope>
    <source>
        <strain evidence="6 7">CCFEE 5187</strain>
    </source>
</reference>
<evidence type="ECO:0000256" key="3">
    <source>
        <dbReference type="SAM" id="MobiDB-lite"/>
    </source>
</evidence>
<dbReference type="PIRSF" id="PIRSF028757">
    <property type="entry name" value="LD-carboxypeptidase"/>
    <property type="match status" value="1"/>
</dbReference>
<keyword evidence="2" id="KW-0378">Hydrolase</keyword>
<dbReference type="Proteomes" id="UP000308768">
    <property type="component" value="Unassembled WGS sequence"/>
</dbReference>
<accession>A0A4V5NHR1</accession>
<dbReference type="Gene3D" id="3.50.30.60">
    <property type="entry name" value="LD-carboxypeptidase A C-terminal domain-like"/>
    <property type="match status" value="1"/>
</dbReference>
<proteinExistence type="inferred from homology"/>
<evidence type="ECO:0000259" key="5">
    <source>
        <dbReference type="Pfam" id="PF17676"/>
    </source>
</evidence>
<comment type="similarity">
    <text evidence="1">Belongs to the peptidase S66 family.</text>
</comment>
<dbReference type="EMBL" id="NAJN01000070">
    <property type="protein sequence ID" value="TKA80099.1"/>
    <property type="molecule type" value="Genomic_DNA"/>
</dbReference>
<dbReference type="Pfam" id="PF17676">
    <property type="entry name" value="Peptidase_S66C"/>
    <property type="match status" value="1"/>
</dbReference>
<dbReference type="PANTHER" id="PTHR30237:SF4">
    <property type="entry name" value="LD-CARBOXYPEPTIDASE C-TERMINAL DOMAIN-CONTAINING PROTEIN"/>
    <property type="match status" value="1"/>
</dbReference>
<organism evidence="6 7">
    <name type="scientific">Cryomyces minteri</name>
    <dbReference type="NCBI Taxonomy" id="331657"/>
    <lineage>
        <taxon>Eukaryota</taxon>
        <taxon>Fungi</taxon>
        <taxon>Dikarya</taxon>
        <taxon>Ascomycota</taxon>
        <taxon>Pezizomycotina</taxon>
        <taxon>Dothideomycetes</taxon>
        <taxon>Dothideomycetes incertae sedis</taxon>
        <taxon>Cryomyces</taxon>
    </lineage>
</organism>
<dbReference type="SUPFAM" id="SSF141986">
    <property type="entry name" value="LD-carboxypeptidase A C-terminal domain-like"/>
    <property type="match status" value="1"/>
</dbReference>
<name>A0A4V5NHR1_9PEZI</name>
<feature type="region of interest" description="Disordered" evidence="3">
    <location>
        <begin position="1"/>
        <end position="34"/>
    </location>
</feature>
<comment type="caution">
    <text evidence="6">The sequence shown here is derived from an EMBL/GenBank/DDBJ whole genome shotgun (WGS) entry which is preliminary data.</text>
</comment>
<dbReference type="InterPro" id="IPR027461">
    <property type="entry name" value="Carboxypeptidase_A_C_sf"/>
</dbReference>
<dbReference type="CDD" id="cd07062">
    <property type="entry name" value="Peptidase_S66_mccF_like"/>
    <property type="match status" value="1"/>
</dbReference>
<dbReference type="InterPro" id="IPR040449">
    <property type="entry name" value="Peptidase_S66_N"/>
</dbReference>
<evidence type="ECO:0000313" key="7">
    <source>
        <dbReference type="Proteomes" id="UP000308768"/>
    </source>
</evidence>
<dbReference type="PANTHER" id="PTHR30237">
    <property type="entry name" value="MURAMOYLTETRAPEPTIDE CARBOXYPEPTIDASE"/>
    <property type="match status" value="1"/>
</dbReference>
<dbReference type="InterPro" id="IPR003507">
    <property type="entry name" value="S66_fam"/>
</dbReference>
<evidence type="ECO:0000313" key="6">
    <source>
        <dbReference type="EMBL" id="TKA80099.1"/>
    </source>
</evidence>
<dbReference type="Pfam" id="PF02016">
    <property type="entry name" value="Peptidase_S66"/>
    <property type="match status" value="1"/>
</dbReference>
<dbReference type="SUPFAM" id="SSF52317">
    <property type="entry name" value="Class I glutamine amidotransferase-like"/>
    <property type="match status" value="1"/>
</dbReference>
<gene>
    <name evidence="6" type="ORF">B0A49_02444</name>
</gene>
<dbReference type="InterPro" id="IPR040921">
    <property type="entry name" value="Peptidase_S66C"/>
</dbReference>
<evidence type="ECO:0000256" key="1">
    <source>
        <dbReference type="ARBA" id="ARBA00010233"/>
    </source>
</evidence>
<dbReference type="OrthoDB" id="5186469at2759"/>
<dbReference type="InterPro" id="IPR029062">
    <property type="entry name" value="Class_I_gatase-like"/>
</dbReference>
<feature type="domain" description="LD-carboxypeptidase C-terminal" evidence="5">
    <location>
        <begin position="212"/>
        <end position="326"/>
    </location>
</feature>
<evidence type="ECO:0008006" key="8">
    <source>
        <dbReference type="Google" id="ProtNLM"/>
    </source>
</evidence>
<dbReference type="InterPro" id="IPR027478">
    <property type="entry name" value="LdcA_N"/>
</dbReference>
<feature type="domain" description="LD-carboxypeptidase N-terminal" evidence="4">
    <location>
        <begin position="44"/>
        <end position="163"/>
    </location>
</feature>
<evidence type="ECO:0000256" key="2">
    <source>
        <dbReference type="ARBA" id="ARBA00022801"/>
    </source>
</evidence>
<dbReference type="GO" id="GO:0016787">
    <property type="term" value="F:hydrolase activity"/>
    <property type="evidence" value="ECO:0007669"/>
    <property type="project" value="UniProtKB-KW"/>
</dbReference>
<protein>
    <recommendedName>
        <fullName evidence="8">LD-carboxypeptidase N-terminal domain-containing protein</fullName>
    </recommendedName>
</protein>
<keyword evidence="7" id="KW-1185">Reference proteome</keyword>
<dbReference type="Gene3D" id="3.40.50.10740">
    <property type="entry name" value="Class I glutamine amidotransferase-like"/>
    <property type="match status" value="1"/>
</dbReference>
<evidence type="ECO:0000259" key="4">
    <source>
        <dbReference type="Pfam" id="PF02016"/>
    </source>
</evidence>
<sequence length="341" mass="36627">MPDPEAGNPGSAIDTPATLSPSPPPTLSSSPKLLPPALRPGATIALISPSARLNDVLSTRLHRAVAHLSQLGYTVEVIYTPLPPNTSIRDSALHRAAEIHRAFLSPGISAIVCTIGGLSANELLPHLDYALIRAHAKIFCGYSDVTLLHYALYVAAGLRTFYGPAALPQWGEYPEPLALSSEHFLHVAKTTSNEVGQLPRSEQWTDDFVDWTTVLQLGATPWDLPSYGGVVLLLELPEGQEPDQATPVESARSGLADLANRGVFDRIAGLVLGRPFMYTDEMGGEWKRCVLELCEGEGRTFPILADVDVGHTDPMVTVPLGALCEMDSATDRWAIVEPSVV</sequence>